<evidence type="ECO:0000256" key="3">
    <source>
        <dbReference type="ARBA" id="ARBA00022946"/>
    </source>
</evidence>
<evidence type="ECO:0000256" key="6">
    <source>
        <dbReference type="RuleBase" id="RU368087"/>
    </source>
</evidence>
<comment type="function">
    <text evidence="6">Inhibits the enzyme activity of ATPase.</text>
</comment>
<protein>
    <recommendedName>
        <fullName evidence="6">ATPase inhibitor, mitochondrial</fullName>
    </recommendedName>
</protein>
<keyword evidence="5" id="KW-0496">Mitochondrion</keyword>
<dbReference type="GO" id="GO:0005739">
    <property type="term" value="C:mitochondrion"/>
    <property type="evidence" value="ECO:0007669"/>
    <property type="project" value="UniProtKB-SubCell"/>
</dbReference>
<evidence type="ECO:0000256" key="2">
    <source>
        <dbReference type="ARBA" id="ARBA00010901"/>
    </source>
</evidence>
<organism evidence="8 9">
    <name type="scientific">Melanomma pulvis-pyrius CBS 109.77</name>
    <dbReference type="NCBI Taxonomy" id="1314802"/>
    <lineage>
        <taxon>Eukaryota</taxon>
        <taxon>Fungi</taxon>
        <taxon>Dikarya</taxon>
        <taxon>Ascomycota</taxon>
        <taxon>Pezizomycotina</taxon>
        <taxon>Dothideomycetes</taxon>
        <taxon>Pleosporomycetidae</taxon>
        <taxon>Pleosporales</taxon>
        <taxon>Melanommataceae</taxon>
        <taxon>Melanomma</taxon>
    </lineage>
</organism>
<evidence type="ECO:0000256" key="1">
    <source>
        <dbReference type="ARBA" id="ARBA00004173"/>
    </source>
</evidence>
<dbReference type="PANTHER" id="PTHR48417">
    <property type="entry name" value="ATP SYNTHASE F1 SUBUNIT EPSILON"/>
    <property type="match status" value="1"/>
</dbReference>
<sequence length="104" mass="11575">MFRTAVFKNARPLACRRLFSTSTRLMSGETGSGTARPTGLHGGDAFTKREAAAEAMYIREAEKEKLRDLKVKLAAQRQHIEELEKHIDEVTNESGGQGEQPTEK</sequence>
<dbReference type="OrthoDB" id="5532350at2759"/>
<dbReference type="PANTHER" id="PTHR48417:SF1">
    <property type="entry name" value="ATP SYNTHASE F1 SUBUNIT EPSILON"/>
    <property type="match status" value="1"/>
</dbReference>
<comment type="subcellular location">
    <subcellularLocation>
        <location evidence="1">Mitochondrion</location>
    </subcellularLocation>
</comment>
<dbReference type="InterPro" id="IPR007648">
    <property type="entry name" value="ATPase_inhibitor_mt"/>
</dbReference>
<dbReference type="Pfam" id="PF04568">
    <property type="entry name" value="IATP"/>
    <property type="match status" value="1"/>
</dbReference>
<keyword evidence="9" id="KW-1185">Reference proteome</keyword>
<evidence type="ECO:0000313" key="8">
    <source>
        <dbReference type="EMBL" id="KAF2788513.1"/>
    </source>
</evidence>
<proteinExistence type="inferred from homology"/>
<gene>
    <name evidence="8" type="ORF">K505DRAFT_285982</name>
</gene>
<keyword evidence="4" id="KW-0175">Coiled coil</keyword>
<accession>A0A6A6WX91</accession>
<evidence type="ECO:0000256" key="4">
    <source>
        <dbReference type="ARBA" id="ARBA00023054"/>
    </source>
</evidence>
<dbReference type="Gene3D" id="1.20.5.500">
    <property type="entry name" value="Single helix bin"/>
    <property type="match status" value="1"/>
</dbReference>
<evidence type="ECO:0000256" key="5">
    <source>
        <dbReference type="ARBA" id="ARBA00023128"/>
    </source>
</evidence>
<dbReference type="AlphaFoldDB" id="A0A6A6WX91"/>
<comment type="similarity">
    <text evidence="2 6">Belongs to the ATPase inhibitor family.</text>
</comment>
<keyword evidence="3" id="KW-0809">Transit peptide</keyword>
<dbReference type="Proteomes" id="UP000799757">
    <property type="component" value="Unassembled WGS sequence"/>
</dbReference>
<evidence type="ECO:0000313" key="9">
    <source>
        <dbReference type="Proteomes" id="UP000799757"/>
    </source>
</evidence>
<evidence type="ECO:0000256" key="7">
    <source>
        <dbReference type="SAM" id="MobiDB-lite"/>
    </source>
</evidence>
<dbReference type="GO" id="GO:0042030">
    <property type="term" value="F:ATPase inhibitor activity"/>
    <property type="evidence" value="ECO:0007669"/>
    <property type="project" value="InterPro"/>
</dbReference>
<name>A0A6A6WX91_9PLEO</name>
<reference evidence="8" key="1">
    <citation type="journal article" date="2020" name="Stud. Mycol.">
        <title>101 Dothideomycetes genomes: a test case for predicting lifestyles and emergence of pathogens.</title>
        <authorList>
            <person name="Haridas S."/>
            <person name="Albert R."/>
            <person name="Binder M."/>
            <person name="Bloem J."/>
            <person name="Labutti K."/>
            <person name="Salamov A."/>
            <person name="Andreopoulos B."/>
            <person name="Baker S."/>
            <person name="Barry K."/>
            <person name="Bills G."/>
            <person name="Bluhm B."/>
            <person name="Cannon C."/>
            <person name="Castanera R."/>
            <person name="Culley D."/>
            <person name="Daum C."/>
            <person name="Ezra D."/>
            <person name="Gonzalez J."/>
            <person name="Henrissat B."/>
            <person name="Kuo A."/>
            <person name="Liang C."/>
            <person name="Lipzen A."/>
            <person name="Lutzoni F."/>
            <person name="Magnuson J."/>
            <person name="Mondo S."/>
            <person name="Nolan M."/>
            <person name="Ohm R."/>
            <person name="Pangilinan J."/>
            <person name="Park H.-J."/>
            <person name="Ramirez L."/>
            <person name="Alfaro M."/>
            <person name="Sun H."/>
            <person name="Tritt A."/>
            <person name="Yoshinaga Y."/>
            <person name="Zwiers L.-H."/>
            <person name="Turgeon B."/>
            <person name="Goodwin S."/>
            <person name="Spatafora J."/>
            <person name="Crous P."/>
            <person name="Grigoriev I."/>
        </authorList>
    </citation>
    <scope>NUCLEOTIDE SEQUENCE</scope>
    <source>
        <strain evidence="8">CBS 109.77</strain>
    </source>
</reference>
<dbReference type="SUPFAM" id="SSF64602">
    <property type="entry name" value="F1 ATPase inhibitor, IF1, C-terminal domain"/>
    <property type="match status" value="1"/>
</dbReference>
<feature type="region of interest" description="Disordered" evidence="7">
    <location>
        <begin position="83"/>
        <end position="104"/>
    </location>
</feature>
<feature type="region of interest" description="Disordered" evidence="7">
    <location>
        <begin position="25"/>
        <end position="44"/>
    </location>
</feature>
<dbReference type="EMBL" id="MU002209">
    <property type="protein sequence ID" value="KAF2788513.1"/>
    <property type="molecule type" value="Genomic_DNA"/>
</dbReference>